<evidence type="ECO:0000313" key="3">
    <source>
        <dbReference type="Proteomes" id="UP000002212"/>
    </source>
</evidence>
<dbReference type="Pfam" id="PF02515">
    <property type="entry name" value="CoA_transf_3"/>
    <property type="match status" value="1"/>
</dbReference>
<dbReference type="InterPro" id="IPR023606">
    <property type="entry name" value="CoA-Trfase_III_dom_1_sf"/>
</dbReference>
<dbReference type="AlphaFoldDB" id="C1B5E6"/>
<dbReference type="STRING" id="632772.ROP_28250"/>
<dbReference type="PANTHER" id="PTHR48207">
    <property type="entry name" value="SUCCINATE--HYDROXYMETHYLGLUTARATE COA-TRANSFERASE"/>
    <property type="match status" value="1"/>
</dbReference>
<gene>
    <name evidence="2" type="ordered locus">ROP_28250</name>
</gene>
<dbReference type="Gene3D" id="3.40.50.10540">
    <property type="entry name" value="Crotonobetainyl-coa:carnitine coa-transferase, domain 1"/>
    <property type="match status" value="1"/>
</dbReference>
<dbReference type="PATRIC" id="fig|632772.20.peg.2949"/>
<accession>C1B5E6</accession>
<evidence type="ECO:0000313" key="2">
    <source>
        <dbReference type="EMBL" id="BAH51072.1"/>
    </source>
</evidence>
<dbReference type="EMBL" id="AP011115">
    <property type="protein sequence ID" value="BAH51072.1"/>
    <property type="molecule type" value="Genomic_DNA"/>
</dbReference>
<dbReference type="PANTHER" id="PTHR48207:SF3">
    <property type="entry name" value="SUCCINATE--HYDROXYMETHYLGLUTARATE COA-TRANSFERASE"/>
    <property type="match status" value="1"/>
</dbReference>
<dbReference type="Proteomes" id="UP000002212">
    <property type="component" value="Chromosome"/>
</dbReference>
<dbReference type="SUPFAM" id="SSF89796">
    <property type="entry name" value="CoA-transferase family III (CaiB/BaiF)"/>
    <property type="match status" value="1"/>
</dbReference>
<name>C1B5E6_RHOOB</name>
<sequence>MSPKPLQHIRILEIGGYISAPYSTSILCALGAEVVKVEKPQGGDDFRRDLDHRSPYFVQYNAGKKSIAVDIKRTEGVELVRALLPKFDVLIENIRPGKLAALGLGPDPCREANPDLVYTSVTGFGNGGPLGDRAAYDTIGQALGGMYTVMGDAGEPQLSGTCIADLITGFVGATGILAALVTRAETGSAPRIETSMLEAVSALTVDALTQMYDDDGADPYRQSRHPQAQNFCLHTASDGVIAIHLSSSQKFWRSLTDAIERPDLRDDPRFLRYPDRVQHYAELVDVVQGAFLTRNADQWEKILTDADVPYAPVLGMSDFATHPQTDFLELLELQDEGPALLRAPWRFDGARPSRTGCTPRVGEHTRAVAAEVYDGPTIDKLLRDGVLYAPSARPR</sequence>
<dbReference type="OrthoDB" id="9797653at2"/>
<dbReference type="HOGENOM" id="CLU_033975_0_0_11"/>
<protein>
    <submittedName>
        <fullName evidence="2">CaiB/BaiF family protein</fullName>
    </submittedName>
</protein>
<proteinExistence type="predicted"/>
<evidence type="ECO:0000256" key="1">
    <source>
        <dbReference type="ARBA" id="ARBA00022679"/>
    </source>
</evidence>
<reference evidence="2 3" key="1">
    <citation type="submission" date="2009-03" db="EMBL/GenBank/DDBJ databases">
        <title>Comparison of the complete genome sequences of Rhodococcus erythropolis PR4 and Rhodococcus opacus B4.</title>
        <authorList>
            <person name="Takarada H."/>
            <person name="Sekine M."/>
            <person name="Hosoyama A."/>
            <person name="Yamada R."/>
            <person name="Fujisawa T."/>
            <person name="Omata S."/>
            <person name="Shimizu A."/>
            <person name="Tsukatani N."/>
            <person name="Tanikawa S."/>
            <person name="Fujita N."/>
            <person name="Harayama S."/>
        </authorList>
    </citation>
    <scope>NUCLEOTIDE SEQUENCE [LARGE SCALE GENOMIC DNA]</scope>
    <source>
        <strain evidence="2 3">B4</strain>
    </source>
</reference>
<dbReference type="Gene3D" id="3.30.1540.10">
    <property type="entry name" value="formyl-coa transferase, domain 3"/>
    <property type="match status" value="1"/>
</dbReference>
<dbReference type="GO" id="GO:0008410">
    <property type="term" value="F:CoA-transferase activity"/>
    <property type="evidence" value="ECO:0007669"/>
    <property type="project" value="TreeGrafter"/>
</dbReference>
<keyword evidence="1" id="KW-0808">Transferase</keyword>
<dbReference type="InterPro" id="IPR003673">
    <property type="entry name" value="CoA-Trfase_fam_III"/>
</dbReference>
<dbReference type="KEGG" id="rop:ROP_28250"/>
<organism evidence="2 3">
    <name type="scientific">Rhodococcus opacus (strain B4)</name>
    <dbReference type="NCBI Taxonomy" id="632772"/>
    <lineage>
        <taxon>Bacteria</taxon>
        <taxon>Bacillati</taxon>
        <taxon>Actinomycetota</taxon>
        <taxon>Actinomycetes</taxon>
        <taxon>Mycobacteriales</taxon>
        <taxon>Nocardiaceae</taxon>
        <taxon>Rhodococcus</taxon>
    </lineage>
</organism>
<dbReference type="RefSeq" id="WP_012690028.1">
    <property type="nucleotide sequence ID" value="NC_012522.1"/>
</dbReference>
<dbReference type="InterPro" id="IPR044855">
    <property type="entry name" value="CoA-Trfase_III_dom3_sf"/>
</dbReference>
<dbReference type="InterPro" id="IPR050483">
    <property type="entry name" value="CoA-transferase_III_domain"/>
</dbReference>